<feature type="domain" description="GHMP kinase N-terminal" evidence="8">
    <location>
        <begin position="89"/>
        <end position="177"/>
    </location>
</feature>
<dbReference type="PANTHER" id="PTHR10457">
    <property type="entry name" value="MEVALONATE KINASE/GALACTOKINASE"/>
    <property type="match status" value="1"/>
</dbReference>
<name>A0ABY4FB81_9BACT</name>
<dbReference type="Proteomes" id="UP000831785">
    <property type="component" value="Chromosome"/>
</dbReference>
<dbReference type="InterPro" id="IPR000705">
    <property type="entry name" value="Galactokinase"/>
</dbReference>
<dbReference type="InterPro" id="IPR019539">
    <property type="entry name" value="GalKase_N"/>
</dbReference>
<keyword evidence="5" id="KW-0067">ATP-binding</keyword>
<evidence type="ECO:0000256" key="3">
    <source>
        <dbReference type="ARBA" id="ARBA00022741"/>
    </source>
</evidence>
<evidence type="ECO:0000259" key="8">
    <source>
        <dbReference type="Pfam" id="PF00288"/>
    </source>
</evidence>
<evidence type="ECO:0000256" key="6">
    <source>
        <dbReference type="ARBA" id="ARBA00023144"/>
    </source>
</evidence>
<dbReference type="PRINTS" id="PR00959">
    <property type="entry name" value="MEVGALKINASE"/>
</dbReference>
<evidence type="ECO:0000256" key="1">
    <source>
        <dbReference type="ARBA" id="ARBA00006566"/>
    </source>
</evidence>
<dbReference type="NCBIfam" id="TIGR00131">
    <property type="entry name" value="gal_kin"/>
    <property type="match status" value="1"/>
</dbReference>
<dbReference type="InterPro" id="IPR020568">
    <property type="entry name" value="Ribosomal_Su5_D2-typ_SF"/>
</dbReference>
<dbReference type="SUPFAM" id="SSF54211">
    <property type="entry name" value="Ribosomal protein S5 domain 2-like"/>
    <property type="match status" value="1"/>
</dbReference>
<dbReference type="InterPro" id="IPR013750">
    <property type="entry name" value="GHMP_kinase_C_dom"/>
</dbReference>
<dbReference type="GO" id="GO:0004335">
    <property type="term" value="F:galactokinase activity"/>
    <property type="evidence" value="ECO:0007669"/>
    <property type="project" value="UniProtKB-EC"/>
</dbReference>
<dbReference type="InterPro" id="IPR006203">
    <property type="entry name" value="GHMP_knse_ATP-bd_CS"/>
</dbReference>
<evidence type="ECO:0000259" key="9">
    <source>
        <dbReference type="Pfam" id="PF08544"/>
    </source>
</evidence>
<gene>
    <name evidence="11" type="primary">galK</name>
    <name evidence="11" type="ORF">MUN80_04010</name>
</gene>
<proteinExistence type="inferred from homology"/>
<dbReference type="Pfam" id="PF10509">
    <property type="entry name" value="GalKase_gal_bdg"/>
    <property type="match status" value="1"/>
</dbReference>
<organism evidence="11 12">
    <name type="scientific">Hymenobacter cellulosivorans</name>
    <dbReference type="NCBI Taxonomy" id="2932249"/>
    <lineage>
        <taxon>Bacteria</taxon>
        <taxon>Pseudomonadati</taxon>
        <taxon>Bacteroidota</taxon>
        <taxon>Cytophagia</taxon>
        <taxon>Cytophagales</taxon>
        <taxon>Hymenobacteraceae</taxon>
        <taxon>Hymenobacter</taxon>
    </lineage>
</organism>
<keyword evidence="6" id="KW-0299">Galactose metabolism</keyword>
<feature type="domain" description="GHMP kinase C-terminal" evidence="9">
    <location>
        <begin position="282"/>
        <end position="352"/>
    </location>
</feature>
<dbReference type="SUPFAM" id="SSF55060">
    <property type="entry name" value="GHMP Kinase, C-terminal domain"/>
    <property type="match status" value="1"/>
</dbReference>
<dbReference type="PIRSF" id="PIRSF000530">
    <property type="entry name" value="Galactokinase"/>
    <property type="match status" value="1"/>
</dbReference>
<evidence type="ECO:0000256" key="2">
    <source>
        <dbReference type="ARBA" id="ARBA00022679"/>
    </source>
</evidence>
<dbReference type="Pfam" id="PF00288">
    <property type="entry name" value="GHMP_kinases_N"/>
    <property type="match status" value="1"/>
</dbReference>
<dbReference type="InterPro" id="IPR006204">
    <property type="entry name" value="GHMP_kinase_N_dom"/>
</dbReference>
<accession>A0ABY4FB81</accession>
<feature type="domain" description="Galactokinase N-terminal" evidence="10">
    <location>
        <begin position="9"/>
        <end position="55"/>
    </location>
</feature>
<evidence type="ECO:0000313" key="11">
    <source>
        <dbReference type="EMBL" id="UOQ53931.1"/>
    </source>
</evidence>
<keyword evidence="3" id="KW-0547">Nucleotide-binding</keyword>
<dbReference type="PRINTS" id="PR00473">
    <property type="entry name" value="GALCTOKINASE"/>
</dbReference>
<dbReference type="EC" id="2.7.1.6" evidence="7"/>
<keyword evidence="4" id="KW-0418">Kinase</keyword>
<keyword evidence="2 11" id="KW-0808">Transferase</keyword>
<evidence type="ECO:0000313" key="12">
    <source>
        <dbReference type="Proteomes" id="UP000831785"/>
    </source>
</evidence>
<reference evidence="11 12" key="1">
    <citation type="submission" date="2022-04" db="EMBL/GenBank/DDBJ databases">
        <title>Hymenobacter sp. isolated from the air.</title>
        <authorList>
            <person name="Won M."/>
            <person name="Lee C.-M."/>
            <person name="Woen H.-Y."/>
            <person name="Kwon S.-W."/>
        </authorList>
    </citation>
    <scope>NUCLEOTIDE SEQUENCE [LARGE SCALE GENOMIC DNA]</scope>
    <source>
        <strain evidence="12">5116 S-27</strain>
    </source>
</reference>
<evidence type="ECO:0000259" key="10">
    <source>
        <dbReference type="Pfam" id="PF10509"/>
    </source>
</evidence>
<evidence type="ECO:0000256" key="4">
    <source>
        <dbReference type="ARBA" id="ARBA00022777"/>
    </source>
</evidence>
<dbReference type="PANTHER" id="PTHR10457:SF7">
    <property type="entry name" value="GALACTOKINASE-RELATED"/>
    <property type="match status" value="1"/>
</dbReference>
<dbReference type="EMBL" id="CP095049">
    <property type="protein sequence ID" value="UOQ53931.1"/>
    <property type="molecule type" value="Genomic_DNA"/>
</dbReference>
<dbReference type="Gene3D" id="3.30.70.890">
    <property type="entry name" value="GHMP kinase, C-terminal domain"/>
    <property type="match status" value="1"/>
</dbReference>
<evidence type="ECO:0000256" key="5">
    <source>
        <dbReference type="ARBA" id="ARBA00022840"/>
    </source>
</evidence>
<protein>
    <recommendedName>
        <fullName evidence="7">Galactokinase</fullName>
        <ecNumber evidence="7">2.7.1.6</ecNumber>
    </recommendedName>
</protein>
<dbReference type="InterPro" id="IPR019741">
    <property type="entry name" value="Galactokinase_CS"/>
</dbReference>
<dbReference type="Pfam" id="PF08544">
    <property type="entry name" value="GHMP_kinases_C"/>
    <property type="match status" value="1"/>
</dbReference>
<comment type="similarity">
    <text evidence="1">Belongs to the GHMP kinase family. GalK subfamily.</text>
</comment>
<keyword evidence="6" id="KW-0119">Carbohydrate metabolism</keyword>
<dbReference type="InterPro" id="IPR036554">
    <property type="entry name" value="GHMP_kinase_C_sf"/>
</dbReference>
<dbReference type="Gene3D" id="3.30.230.10">
    <property type="match status" value="1"/>
</dbReference>
<sequence>MLAHDIAAAFRQHFDAEPLLVRAPGRINLIGEHTDYNAGYVLPAAVDKEMYFAVALNQQSTIRLHAYDLNESVQVATDAVAPSETQWANYLLGVVAQLQQHGITVPGFDCVFGGTVPAGAGLSSSAAVECGMLFALNTLLQANLEPMQIAKLGQAAEHEYAKVLCGLMDQFASVFGRDGQVVRLDCRSLEYEYFPFDTTACRIVLCNSGVKHSLASSEYNTRRQECEQGVAVLRQHYPTIQTLRDATLDQIEAHRQELGPVVYRRCRYVVEENQRVEETCRLLVQGDLGGVGQQMYASHAGLRDDYEVSCKELDVLVQIAQTTPGVYGSRMMGGGFGGCTINLVATEQVAGFVEHLKAEYQRQLGLPLETYEATIVDGVGIFKE</sequence>
<dbReference type="InterPro" id="IPR014721">
    <property type="entry name" value="Ribsml_uS5_D2-typ_fold_subgr"/>
</dbReference>
<dbReference type="InterPro" id="IPR006206">
    <property type="entry name" value="Mevalonate/galactokinase"/>
</dbReference>
<dbReference type="PROSITE" id="PS00627">
    <property type="entry name" value="GHMP_KINASES_ATP"/>
    <property type="match status" value="1"/>
</dbReference>
<dbReference type="PROSITE" id="PS00106">
    <property type="entry name" value="GALACTOKINASE"/>
    <property type="match status" value="1"/>
</dbReference>
<evidence type="ECO:0000256" key="7">
    <source>
        <dbReference type="NCBIfam" id="TIGR00131"/>
    </source>
</evidence>
<keyword evidence="12" id="KW-1185">Reference proteome</keyword>
<dbReference type="RefSeq" id="WP_244719940.1">
    <property type="nucleotide sequence ID" value="NZ_CP095049.1"/>
</dbReference>